<accession>A0A6J6N3X4</accession>
<name>A0A6J6N3X4_9ZZZZ</name>
<keyword evidence="2" id="KW-1003">Cell membrane</keyword>
<evidence type="ECO:0000256" key="3">
    <source>
        <dbReference type="ARBA" id="ARBA00022692"/>
    </source>
</evidence>
<comment type="subcellular location">
    <subcellularLocation>
        <location evidence="1">Cell membrane</location>
        <topology evidence="1">Multi-pass membrane protein</topology>
    </subcellularLocation>
</comment>
<proteinExistence type="predicted"/>
<feature type="transmembrane region" description="Helical" evidence="6">
    <location>
        <begin position="369"/>
        <end position="391"/>
    </location>
</feature>
<dbReference type="EMBL" id="CAEZXK010000005">
    <property type="protein sequence ID" value="CAB4681320.1"/>
    <property type="molecule type" value="Genomic_DNA"/>
</dbReference>
<dbReference type="PANTHER" id="PTHR47089">
    <property type="entry name" value="ABC TRANSPORTER, PERMEASE PROTEIN"/>
    <property type="match status" value="1"/>
</dbReference>
<feature type="transmembrane region" description="Helical" evidence="6">
    <location>
        <begin position="32"/>
        <end position="50"/>
    </location>
</feature>
<evidence type="ECO:0000256" key="2">
    <source>
        <dbReference type="ARBA" id="ARBA00022475"/>
    </source>
</evidence>
<feature type="transmembrane region" description="Helical" evidence="6">
    <location>
        <begin position="155"/>
        <end position="177"/>
    </location>
</feature>
<evidence type="ECO:0000256" key="6">
    <source>
        <dbReference type="SAM" id="Phobius"/>
    </source>
</evidence>
<dbReference type="PANTHER" id="PTHR47089:SF1">
    <property type="entry name" value="GUANOSINE ABC TRANSPORTER PERMEASE PROTEIN NUPP"/>
    <property type="match status" value="1"/>
</dbReference>
<keyword evidence="3 6" id="KW-0812">Transmembrane</keyword>
<feature type="transmembrane region" description="Helical" evidence="6">
    <location>
        <begin position="131"/>
        <end position="149"/>
    </location>
</feature>
<evidence type="ECO:0000256" key="5">
    <source>
        <dbReference type="ARBA" id="ARBA00023136"/>
    </source>
</evidence>
<dbReference type="InterPro" id="IPR001851">
    <property type="entry name" value="ABC_transp_permease"/>
</dbReference>
<feature type="transmembrane region" description="Helical" evidence="6">
    <location>
        <begin position="189"/>
        <end position="207"/>
    </location>
</feature>
<dbReference type="CDD" id="cd06580">
    <property type="entry name" value="TM_PBP1_transp_TpRbsC_like"/>
    <property type="match status" value="1"/>
</dbReference>
<feature type="transmembrane region" description="Helical" evidence="6">
    <location>
        <begin position="106"/>
        <end position="124"/>
    </location>
</feature>
<feature type="transmembrane region" description="Helical" evidence="6">
    <location>
        <begin position="243"/>
        <end position="261"/>
    </location>
</feature>
<reference evidence="7" key="1">
    <citation type="submission" date="2020-05" db="EMBL/GenBank/DDBJ databases">
        <authorList>
            <person name="Chiriac C."/>
            <person name="Salcher M."/>
            <person name="Ghai R."/>
            <person name="Kavagutti S V."/>
        </authorList>
    </citation>
    <scope>NUCLEOTIDE SEQUENCE</scope>
</reference>
<evidence type="ECO:0000313" key="7">
    <source>
        <dbReference type="EMBL" id="CAB4681320.1"/>
    </source>
</evidence>
<evidence type="ECO:0000256" key="4">
    <source>
        <dbReference type="ARBA" id="ARBA00022989"/>
    </source>
</evidence>
<organism evidence="7">
    <name type="scientific">freshwater metagenome</name>
    <dbReference type="NCBI Taxonomy" id="449393"/>
    <lineage>
        <taxon>unclassified sequences</taxon>
        <taxon>metagenomes</taxon>
        <taxon>ecological metagenomes</taxon>
    </lineage>
</organism>
<feature type="transmembrane region" description="Helical" evidence="6">
    <location>
        <begin position="291"/>
        <end position="311"/>
    </location>
</feature>
<protein>
    <submittedName>
        <fullName evidence="7">Unannotated protein</fullName>
    </submittedName>
</protein>
<evidence type="ECO:0000256" key="1">
    <source>
        <dbReference type="ARBA" id="ARBA00004651"/>
    </source>
</evidence>
<dbReference type="AlphaFoldDB" id="A0A6J6N3X4"/>
<keyword evidence="4 6" id="KW-1133">Transmembrane helix</keyword>
<dbReference type="Pfam" id="PF02653">
    <property type="entry name" value="BPD_transp_2"/>
    <property type="match status" value="1"/>
</dbReference>
<keyword evidence="5 6" id="KW-0472">Membrane</keyword>
<dbReference type="GO" id="GO:0022857">
    <property type="term" value="F:transmembrane transporter activity"/>
    <property type="evidence" value="ECO:0007669"/>
    <property type="project" value="InterPro"/>
</dbReference>
<gene>
    <name evidence="7" type="ORF">UFOPK2370_00311</name>
</gene>
<sequence length="423" mass="44830">MSKSKVKVEKLENDSTSSQVLREILTGSPVRTILSIFVGFAVGAIFMVVFNPEVLKSFGYFFSRPGDTFGAMGKTIGDGYGALFRGAIFNTQADTFEIAIRPITETLRFAAPLILAGLGVGLGFRVGLFNIGAVGQMAFSLIGVTYVATQIQLPFVIHTIVAVIVAVIFAAAYGAIVGFLKARTGAHEVIVTIMLNYVALNLFSFFLRTPGLLLEKDGGGTPKADPALETAVLPNLFTDQYRLNWGLIIAIGATFFYWWLMERSTIGYRFRMVGFNANAARAAGIRVERTFVWAMAASAAFAGLAGANQGLTAVGGVTPSIHANIGFDAITVALLGGSRAGGIFAAGLLFGAFKAGGPAMQVVGVAPEILHVVQALIVMFIAAPPLIRALFRLPQPPKRKPISEWIAARLGKGSASTEQKASN</sequence>
<dbReference type="GO" id="GO:0005886">
    <property type="term" value="C:plasma membrane"/>
    <property type="evidence" value="ECO:0007669"/>
    <property type="project" value="UniProtKB-SubCell"/>
</dbReference>